<name>A0ABU5LG12_9GAMM</name>
<organism evidence="1 2">
    <name type="scientific">Pantoea eucrina</name>
    <dbReference type="NCBI Taxonomy" id="472693"/>
    <lineage>
        <taxon>Bacteria</taxon>
        <taxon>Pseudomonadati</taxon>
        <taxon>Pseudomonadota</taxon>
        <taxon>Gammaproteobacteria</taxon>
        <taxon>Enterobacterales</taxon>
        <taxon>Erwiniaceae</taxon>
        <taxon>Pantoea</taxon>
    </lineage>
</organism>
<dbReference type="Pfam" id="PF10798">
    <property type="entry name" value="YmgB"/>
    <property type="match status" value="1"/>
</dbReference>
<proteinExistence type="predicted"/>
<dbReference type="RefSeq" id="WP_322542729.1">
    <property type="nucleotide sequence ID" value="NZ_JAOBTT010000001.1"/>
</dbReference>
<comment type="caution">
    <text evidence="1">The sequence shown here is derived from an EMBL/GenBank/DDBJ whole genome shotgun (WGS) entry which is preliminary data.</text>
</comment>
<accession>A0ABU5LG12</accession>
<reference evidence="2" key="1">
    <citation type="submission" date="2023-07" db="EMBL/GenBank/DDBJ databases">
        <title>Structural and functional analysis of rice phyllospheric bacteria for their antimicrobial properties and defense elicitation against blast disease.</title>
        <authorList>
            <person name="Sahu K.P."/>
            <person name="Asharani P."/>
            <person name="Kumar M."/>
            <person name="Reddy B."/>
            <person name="Kumar A."/>
        </authorList>
    </citation>
    <scope>NUCLEOTIDE SEQUENCE [LARGE SCALE GENOMIC DNA]</scope>
    <source>
        <strain evidence="2">OsEp_Plm_30P10</strain>
    </source>
</reference>
<evidence type="ECO:0000313" key="1">
    <source>
        <dbReference type="EMBL" id="MDZ7278798.1"/>
    </source>
</evidence>
<protein>
    <submittedName>
        <fullName evidence="1">Biofilm development regulator YmgB/AriR family protein</fullName>
    </submittedName>
</protein>
<keyword evidence="2" id="KW-1185">Reference proteome</keyword>
<gene>
    <name evidence="1" type="ORF">N4G40_10990</name>
</gene>
<dbReference type="Gene3D" id="1.20.5.5260">
    <property type="match status" value="1"/>
</dbReference>
<dbReference type="Proteomes" id="UP001288620">
    <property type="component" value="Unassembled WGS sequence"/>
</dbReference>
<dbReference type="EMBL" id="JAOBTT010000001">
    <property type="protein sequence ID" value="MDZ7278798.1"/>
    <property type="molecule type" value="Genomic_DNA"/>
</dbReference>
<sequence>MPNFAHSQEPFVDNVTQACQRDANAMTLLGHIIAEILHSNLPVTNKGIISALIARLDQQPDPIQRDTYRYLLEMVVNKTPDDFSL</sequence>
<dbReference type="InterPro" id="IPR024753">
    <property type="entry name" value="AriR"/>
</dbReference>
<evidence type="ECO:0000313" key="2">
    <source>
        <dbReference type="Proteomes" id="UP001288620"/>
    </source>
</evidence>